<evidence type="ECO:0000256" key="4">
    <source>
        <dbReference type="ARBA" id="ARBA00023212"/>
    </source>
</evidence>
<evidence type="ECO:0000256" key="1">
    <source>
        <dbReference type="ARBA" id="ARBA00004138"/>
    </source>
</evidence>
<gene>
    <name evidence="7" type="ORF">HCN44_003660</name>
</gene>
<dbReference type="Proteomes" id="UP000639338">
    <property type="component" value="Unassembled WGS sequence"/>
</dbReference>
<dbReference type="GO" id="GO:0005929">
    <property type="term" value="C:cilium"/>
    <property type="evidence" value="ECO:0007669"/>
    <property type="project" value="UniProtKB-SubCell"/>
</dbReference>
<comment type="similarity">
    <text evidence="6">Belongs to the CFAP144 family.</text>
</comment>
<name>A0A835CL14_APHGI</name>
<evidence type="ECO:0000313" key="7">
    <source>
        <dbReference type="EMBL" id="KAF7987797.1"/>
    </source>
</evidence>
<evidence type="ECO:0000256" key="3">
    <source>
        <dbReference type="ARBA" id="ARBA00022490"/>
    </source>
</evidence>
<evidence type="ECO:0000256" key="6">
    <source>
        <dbReference type="ARBA" id="ARBA00034777"/>
    </source>
</evidence>
<dbReference type="EMBL" id="JACMRX010000006">
    <property type="protein sequence ID" value="KAF7987797.1"/>
    <property type="molecule type" value="Genomic_DNA"/>
</dbReference>
<sequence>MDPVKLLFYTEQYEKANRKIKLTEKFGAIPKKKLITGKFYSKYEGINSINAPDEYIKLIERRYELKPRDIYPYRPPTMNMTYGWFADEIFVKKSNDPRLNFPLTECDVVKTEMRIRQADKNLTQKKFQGKSFKT</sequence>
<dbReference type="AlphaFoldDB" id="A0A835CL14"/>
<keyword evidence="5" id="KW-0966">Cell projection</keyword>
<accession>A0A835CL14</accession>
<keyword evidence="8" id="KW-1185">Reference proteome</keyword>
<reference evidence="7 8" key="1">
    <citation type="submission" date="2020-08" db="EMBL/GenBank/DDBJ databases">
        <title>Aphidius gifuensis genome sequencing and assembly.</title>
        <authorList>
            <person name="Du Z."/>
        </authorList>
    </citation>
    <scope>NUCLEOTIDE SEQUENCE [LARGE SCALE GENOMIC DNA]</scope>
    <source>
        <strain evidence="7">YNYX2018</strain>
        <tissue evidence="7">Adults</tissue>
    </source>
</reference>
<comment type="caution">
    <text evidence="7">The sequence shown here is derived from an EMBL/GenBank/DDBJ whole genome shotgun (WGS) entry which is preliminary data.</text>
</comment>
<dbReference type="InterPro" id="IPR029214">
    <property type="entry name" value="CFAP144"/>
</dbReference>
<protein>
    <submittedName>
        <fullName evidence="7">Uncharacterized protein</fullName>
    </submittedName>
</protein>
<evidence type="ECO:0000256" key="5">
    <source>
        <dbReference type="ARBA" id="ARBA00023273"/>
    </source>
</evidence>
<comment type="subcellular location">
    <subcellularLocation>
        <location evidence="1">Cell projection</location>
        <location evidence="1">Cilium</location>
    </subcellularLocation>
    <subcellularLocation>
        <location evidence="2">Cytoplasm</location>
        <location evidence="2">Cytoskeleton</location>
    </subcellularLocation>
</comment>
<dbReference type="GO" id="GO:0005856">
    <property type="term" value="C:cytoskeleton"/>
    <property type="evidence" value="ECO:0007669"/>
    <property type="project" value="UniProtKB-SubCell"/>
</dbReference>
<proteinExistence type="inferred from homology"/>
<evidence type="ECO:0000256" key="2">
    <source>
        <dbReference type="ARBA" id="ARBA00004245"/>
    </source>
</evidence>
<dbReference type="OrthoDB" id="446290at2759"/>
<keyword evidence="4" id="KW-0206">Cytoskeleton</keyword>
<evidence type="ECO:0000313" key="8">
    <source>
        <dbReference type="Proteomes" id="UP000639338"/>
    </source>
</evidence>
<organism evidence="7 8">
    <name type="scientific">Aphidius gifuensis</name>
    <name type="common">Parasitoid wasp</name>
    <dbReference type="NCBI Taxonomy" id="684658"/>
    <lineage>
        <taxon>Eukaryota</taxon>
        <taxon>Metazoa</taxon>
        <taxon>Ecdysozoa</taxon>
        <taxon>Arthropoda</taxon>
        <taxon>Hexapoda</taxon>
        <taxon>Insecta</taxon>
        <taxon>Pterygota</taxon>
        <taxon>Neoptera</taxon>
        <taxon>Endopterygota</taxon>
        <taxon>Hymenoptera</taxon>
        <taxon>Apocrita</taxon>
        <taxon>Ichneumonoidea</taxon>
        <taxon>Braconidae</taxon>
        <taxon>Aphidiinae</taxon>
        <taxon>Aphidius</taxon>
    </lineage>
</organism>
<dbReference type="Pfam" id="PF14886">
    <property type="entry name" value="FAM183"/>
    <property type="match status" value="1"/>
</dbReference>
<keyword evidence="3" id="KW-0963">Cytoplasm</keyword>